<protein>
    <submittedName>
        <fullName evidence="1">Uncharacterized protein</fullName>
    </submittedName>
</protein>
<reference evidence="1 2" key="1">
    <citation type="submission" date="2015-12" db="EMBL/GenBank/DDBJ databases">
        <title>Draft genome sequence of Acidibacillus ferrooxidans ITV001, isolated from a chalcopyrite acid mine drainage site in Brazil.</title>
        <authorList>
            <person name="Dall'Agnol H."/>
            <person name="Nancucheo I."/>
            <person name="Johnson B."/>
            <person name="Oliveira R."/>
            <person name="Leite L."/>
            <person name="Pylro V."/>
            <person name="Nunes G.L."/>
            <person name="Tzotzos G."/>
            <person name="Fernandes G.R."/>
            <person name="Dutra J."/>
            <person name="Orellana S.C."/>
            <person name="Oliveira G."/>
        </authorList>
    </citation>
    <scope>NUCLEOTIDE SEQUENCE [LARGE SCALE GENOMIC DNA]</scope>
    <source>
        <strain evidence="2">ITV01</strain>
    </source>
</reference>
<accession>A0A117SY71</accession>
<comment type="caution">
    <text evidence="1">The sequence shown here is derived from an EMBL/GenBank/DDBJ whole genome shotgun (WGS) entry which is preliminary data.</text>
</comment>
<gene>
    <name evidence="1" type="ORF">ATW55_01020</name>
</gene>
<dbReference type="OrthoDB" id="2453377at2"/>
<keyword evidence="2" id="KW-1185">Reference proteome</keyword>
<dbReference type="RefSeq" id="WP_067713879.1">
    <property type="nucleotide sequence ID" value="NZ_LPVJ01000018.1"/>
</dbReference>
<dbReference type="AlphaFoldDB" id="A0A117SY71"/>
<organism evidence="1 2">
    <name type="scientific">Ferroacidibacillus organovorans</name>
    <dbReference type="NCBI Taxonomy" id="1765683"/>
    <lineage>
        <taxon>Bacteria</taxon>
        <taxon>Bacillati</taxon>
        <taxon>Bacillota</taxon>
        <taxon>Bacilli</taxon>
        <taxon>Bacillales</taxon>
        <taxon>Alicyclobacillaceae</taxon>
        <taxon>Ferroacidibacillus</taxon>
    </lineage>
</organism>
<proteinExistence type="predicted"/>
<dbReference type="EMBL" id="LPVJ01000018">
    <property type="protein sequence ID" value="KUO96453.1"/>
    <property type="molecule type" value="Genomic_DNA"/>
</dbReference>
<evidence type="ECO:0000313" key="2">
    <source>
        <dbReference type="Proteomes" id="UP000053557"/>
    </source>
</evidence>
<sequence length="87" mass="10595">MTDKREKVMREADGSFGPFDFRLEGFEDGYRLTFHGDRERIRDGRRVSGAFLNFLQQVDRVGLRLPFPFRLLLRFWKRYNRRPHDDD</sequence>
<name>A0A117SY71_9BACL</name>
<evidence type="ECO:0000313" key="1">
    <source>
        <dbReference type="EMBL" id="KUO96453.1"/>
    </source>
</evidence>
<dbReference type="Proteomes" id="UP000053557">
    <property type="component" value="Unassembled WGS sequence"/>
</dbReference>